<evidence type="ECO:0000256" key="3">
    <source>
        <dbReference type="ARBA" id="ARBA00023274"/>
    </source>
</evidence>
<protein>
    <recommendedName>
        <fullName evidence="5">S1 motif domain-containing protein</fullName>
    </recommendedName>
</protein>
<evidence type="ECO:0000256" key="1">
    <source>
        <dbReference type="ARBA" id="ARBA00006767"/>
    </source>
</evidence>
<dbReference type="Gene3D" id="2.40.50.140">
    <property type="entry name" value="Nucleic acid-binding proteins"/>
    <property type="match status" value="4"/>
</dbReference>
<dbReference type="PRINTS" id="PR00681">
    <property type="entry name" value="RIBOSOMALS1"/>
</dbReference>
<dbReference type="PANTHER" id="PTHR10724:SF7">
    <property type="entry name" value="SMALL RIBOSOMAL SUBUNIT PROTEIN BS1C"/>
    <property type="match status" value="1"/>
</dbReference>
<evidence type="ECO:0000313" key="7">
    <source>
        <dbReference type="Proteomes" id="UP000176850"/>
    </source>
</evidence>
<dbReference type="InterPro" id="IPR035104">
    <property type="entry name" value="Ribosomal_protein_S1-like"/>
</dbReference>
<feature type="region of interest" description="Disordered" evidence="4">
    <location>
        <begin position="1"/>
        <end position="34"/>
    </location>
</feature>
<organism evidence="6 7">
    <name type="scientific">Candidatus Roizmanbacteria bacterium RIFCSPHIGHO2_01_FULL_39_24</name>
    <dbReference type="NCBI Taxonomy" id="1802032"/>
    <lineage>
        <taxon>Bacteria</taxon>
        <taxon>Candidatus Roizmaniibacteriota</taxon>
    </lineage>
</organism>
<name>A0A1F7GLK1_9BACT</name>
<feature type="domain" description="S1 motif" evidence="5">
    <location>
        <begin position="51"/>
        <end position="118"/>
    </location>
</feature>
<proteinExistence type="inferred from homology"/>
<reference evidence="6 7" key="1">
    <citation type="journal article" date="2016" name="Nat. Commun.">
        <title>Thousands of microbial genomes shed light on interconnected biogeochemical processes in an aquifer system.</title>
        <authorList>
            <person name="Anantharaman K."/>
            <person name="Brown C.T."/>
            <person name="Hug L.A."/>
            <person name="Sharon I."/>
            <person name="Castelle C.J."/>
            <person name="Probst A.J."/>
            <person name="Thomas B.C."/>
            <person name="Singh A."/>
            <person name="Wilkins M.J."/>
            <person name="Karaoz U."/>
            <person name="Brodie E.L."/>
            <person name="Williams K.H."/>
            <person name="Hubbard S.S."/>
            <person name="Banfield J.F."/>
        </authorList>
    </citation>
    <scope>NUCLEOTIDE SEQUENCE [LARGE SCALE GENOMIC DNA]</scope>
</reference>
<dbReference type="InterPro" id="IPR003029">
    <property type="entry name" value="S1_domain"/>
</dbReference>
<dbReference type="AlphaFoldDB" id="A0A1F7GLK1"/>
<keyword evidence="3" id="KW-0687">Ribonucleoprotein</keyword>
<feature type="domain" description="S1 motif" evidence="5">
    <location>
        <begin position="223"/>
        <end position="291"/>
    </location>
</feature>
<dbReference type="EMBL" id="MFZH01000009">
    <property type="protein sequence ID" value="OGK19576.1"/>
    <property type="molecule type" value="Genomic_DNA"/>
</dbReference>
<dbReference type="PROSITE" id="PS50126">
    <property type="entry name" value="S1"/>
    <property type="match status" value="4"/>
</dbReference>
<sequence length="380" mass="42775">MATKKALAKKTIKPTATAQKVTASPKKSAPQAAGSMADLLKNNSFTPPKKGREVDAKIIAITKKGILFDVGWKSYAVLGQLEAADLSTYLPFFKEGDTVKVRIVVEESKEGYPVVSMRKFFEKGKWDILENKQKNEEEIDVLCGDYGKGGIFIDFMGIRGVIPKIQLSKDFINTPDKLRNQKIKVKVLEVDRTKNRLVVSQKASALGISYKDIRKEFDNIEVGKTYKARIIGFTEFGVFCEVGNIEGLIHISEISWRKISDPRASLKEGDEIDVVVVEKNLENSKLNLSIKRLSKDPWSEVGEKYPKDKEFTGELIRREKYGYIVRLEPGIEGLIHISKIGDGAELPIGEKIKVYVEKTDVAQRRMSLILLPHEKPIVYR</sequence>
<dbReference type="PANTHER" id="PTHR10724">
    <property type="entry name" value="30S RIBOSOMAL PROTEIN S1"/>
    <property type="match status" value="1"/>
</dbReference>
<keyword evidence="2" id="KW-0689">Ribosomal protein</keyword>
<feature type="domain" description="S1 motif" evidence="5">
    <location>
        <begin position="148"/>
        <end position="202"/>
    </location>
</feature>
<dbReference type="Pfam" id="PF00575">
    <property type="entry name" value="S1"/>
    <property type="match status" value="3"/>
</dbReference>
<evidence type="ECO:0000256" key="4">
    <source>
        <dbReference type="SAM" id="MobiDB-lite"/>
    </source>
</evidence>
<dbReference type="CDD" id="cd04465">
    <property type="entry name" value="S1_RPS1_repeat_ec2_hs2"/>
    <property type="match status" value="1"/>
</dbReference>
<evidence type="ECO:0000259" key="5">
    <source>
        <dbReference type="PROSITE" id="PS50126"/>
    </source>
</evidence>
<dbReference type="InterPro" id="IPR012340">
    <property type="entry name" value="NA-bd_OB-fold"/>
</dbReference>
<evidence type="ECO:0000313" key="6">
    <source>
        <dbReference type="EMBL" id="OGK19576.1"/>
    </source>
</evidence>
<gene>
    <name evidence="6" type="ORF">A2799_00365</name>
</gene>
<dbReference type="GO" id="GO:0003729">
    <property type="term" value="F:mRNA binding"/>
    <property type="evidence" value="ECO:0007669"/>
    <property type="project" value="TreeGrafter"/>
</dbReference>
<feature type="domain" description="S1 motif" evidence="5">
    <location>
        <begin position="308"/>
        <end position="371"/>
    </location>
</feature>
<dbReference type="GO" id="GO:0003735">
    <property type="term" value="F:structural constituent of ribosome"/>
    <property type="evidence" value="ECO:0007669"/>
    <property type="project" value="TreeGrafter"/>
</dbReference>
<evidence type="ECO:0000256" key="2">
    <source>
        <dbReference type="ARBA" id="ARBA00022980"/>
    </source>
</evidence>
<dbReference type="GO" id="GO:0006412">
    <property type="term" value="P:translation"/>
    <property type="evidence" value="ECO:0007669"/>
    <property type="project" value="TreeGrafter"/>
</dbReference>
<comment type="caution">
    <text evidence="6">The sequence shown here is derived from an EMBL/GenBank/DDBJ whole genome shotgun (WGS) entry which is preliminary data.</text>
</comment>
<dbReference type="SUPFAM" id="SSF50249">
    <property type="entry name" value="Nucleic acid-binding proteins"/>
    <property type="match status" value="4"/>
</dbReference>
<dbReference type="Proteomes" id="UP000176850">
    <property type="component" value="Unassembled WGS sequence"/>
</dbReference>
<dbReference type="InterPro" id="IPR050437">
    <property type="entry name" value="Ribos_protein_bS1-like"/>
</dbReference>
<dbReference type="SMART" id="SM00316">
    <property type="entry name" value="S1"/>
    <property type="match status" value="4"/>
</dbReference>
<accession>A0A1F7GLK1</accession>
<feature type="compositionally biased region" description="Basic residues" evidence="4">
    <location>
        <begin position="1"/>
        <end position="12"/>
    </location>
</feature>
<comment type="similarity">
    <text evidence="1">Belongs to the bacterial ribosomal protein bS1 family.</text>
</comment>